<sequence>MLLILDDIHKRHLDLLKSIDEKIVREFCRISVEHLFKGSNPKVYQSAAQRLNVETEIVQNAITGIIQLLIEASKAMVTEIEFRDSIIVLGFNNEIQEEFVKCYLENNHEIRSLLSSLEMGVPHYKNLEWRLDVQIASRSLRRPMEPSMLLKLQLEEGKESKNIILEADPSNIIHMTKVLDQALQEAKSQHFRRVMRSIK</sequence>
<accession>A0AAV1ZBA5</accession>
<dbReference type="Pfam" id="PF21672">
    <property type="entry name" value="COMM_HN"/>
    <property type="match status" value="1"/>
</dbReference>
<dbReference type="PROSITE" id="PS51269">
    <property type="entry name" value="COMM"/>
    <property type="match status" value="1"/>
</dbReference>
<feature type="domain" description="COMM" evidence="1">
    <location>
        <begin position="123"/>
        <end position="190"/>
    </location>
</feature>
<evidence type="ECO:0000313" key="3">
    <source>
        <dbReference type="Proteomes" id="UP001497382"/>
    </source>
</evidence>
<dbReference type="CDD" id="cd04750">
    <property type="entry name" value="Commd2"/>
    <property type="match status" value="1"/>
</dbReference>
<dbReference type="PANTHER" id="PTHR15857:SF0">
    <property type="entry name" value="COMM DOMAIN-CONTAINING PROTEIN 2"/>
    <property type="match status" value="1"/>
</dbReference>
<organism evidence="2 3">
    <name type="scientific">Larinioides sclopetarius</name>
    <dbReference type="NCBI Taxonomy" id="280406"/>
    <lineage>
        <taxon>Eukaryota</taxon>
        <taxon>Metazoa</taxon>
        <taxon>Ecdysozoa</taxon>
        <taxon>Arthropoda</taxon>
        <taxon>Chelicerata</taxon>
        <taxon>Arachnida</taxon>
        <taxon>Araneae</taxon>
        <taxon>Araneomorphae</taxon>
        <taxon>Entelegynae</taxon>
        <taxon>Araneoidea</taxon>
        <taxon>Araneidae</taxon>
        <taxon>Larinioides</taxon>
    </lineage>
</organism>
<dbReference type="PANTHER" id="PTHR15857">
    <property type="entry name" value="COMM DOMAIN CONTAINING PROTEIN 2"/>
    <property type="match status" value="1"/>
</dbReference>
<keyword evidence="3" id="KW-1185">Reference proteome</keyword>
<gene>
    <name evidence="2" type="ORF">LARSCL_LOCUS4381</name>
</gene>
<proteinExistence type="predicted"/>
<dbReference type="Proteomes" id="UP001497382">
    <property type="component" value="Unassembled WGS sequence"/>
</dbReference>
<protein>
    <recommendedName>
        <fullName evidence="1">COMM domain-containing protein</fullName>
    </recommendedName>
</protein>
<comment type="caution">
    <text evidence="2">The sequence shown here is derived from an EMBL/GenBank/DDBJ whole genome shotgun (WGS) entry which is preliminary data.</text>
</comment>
<reference evidence="2 3" key="1">
    <citation type="submission" date="2024-04" db="EMBL/GenBank/DDBJ databases">
        <authorList>
            <person name="Rising A."/>
            <person name="Reimegard J."/>
            <person name="Sonavane S."/>
            <person name="Akerstrom W."/>
            <person name="Nylinder S."/>
            <person name="Hedman E."/>
            <person name="Kallberg Y."/>
        </authorList>
    </citation>
    <scope>NUCLEOTIDE SEQUENCE [LARGE SCALE GENOMIC DNA]</scope>
</reference>
<name>A0AAV1ZBA5_9ARAC</name>
<dbReference type="Pfam" id="PF07258">
    <property type="entry name" value="COMM_domain"/>
    <property type="match status" value="1"/>
</dbReference>
<evidence type="ECO:0000313" key="2">
    <source>
        <dbReference type="EMBL" id="CAL1268802.1"/>
    </source>
</evidence>
<dbReference type="InterPro" id="IPR017920">
    <property type="entry name" value="COMM"/>
</dbReference>
<evidence type="ECO:0000259" key="1">
    <source>
        <dbReference type="PROSITE" id="PS51269"/>
    </source>
</evidence>
<dbReference type="AlphaFoldDB" id="A0AAV1ZBA5"/>
<dbReference type="EMBL" id="CAXIEN010000036">
    <property type="protein sequence ID" value="CAL1268802.1"/>
    <property type="molecule type" value="Genomic_DNA"/>
</dbReference>
<dbReference type="InterPro" id="IPR037354">
    <property type="entry name" value="Commd2"/>
</dbReference>